<evidence type="ECO:0000256" key="2">
    <source>
        <dbReference type="ARBA" id="ARBA00023027"/>
    </source>
</evidence>
<dbReference type="AlphaFoldDB" id="A0AAN7WN32"/>
<dbReference type="SUPFAM" id="SSF52283">
    <property type="entry name" value="Formate/glycerate dehydrogenase catalytic domain-like"/>
    <property type="match status" value="1"/>
</dbReference>
<feature type="domain" description="D-isomer specific 2-hydroxyacid dehydrogenase NAD-binding" evidence="3">
    <location>
        <begin position="196"/>
        <end position="356"/>
    </location>
</feature>
<dbReference type="EMBL" id="JAWIZZ010000053">
    <property type="protein sequence ID" value="KAK5778387.1"/>
    <property type="molecule type" value="Genomic_DNA"/>
</dbReference>
<evidence type="ECO:0000256" key="1">
    <source>
        <dbReference type="ARBA" id="ARBA00023002"/>
    </source>
</evidence>
<dbReference type="PANTHER" id="PTHR10996:SF178">
    <property type="entry name" value="2-HYDROXYACID DEHYDROGENASE YGL185C-RELATED"/>
    <property type="match status" value="1"/>
</dbReference>
<dbReference type="GO" id="GO:0051287">
    <property type="term" value="F:NAD binding"/>
    <property type="evidence" value="ECO:0007669"/>
    <property type="project" value="InterPro"/>
</dbReference>
<sequence>MTASYNILFIQEPSYSSSEWTNLANDPNFNIIKHILIPNVSTTESFVNFLQKCENNNKPIHAIFGGFPAFYPISGLTENIIDLPVFYNNVKCIALCSRGVNFIDVACLNKHNIKLFHYDESSTPASLQKFQLNQVSNDVADCAMWHVLEGYRKFSSFMKELIATNHTIKARQNLILKNDNDCQLDKFVFGHELSIKKGKYITSPRDQKVLIMGMGSIGIKIAEKLHYGLGMEVHYTRRTPFKKTDDSINDQWIYHPMSALYDDLYQFDTIVVSLPGTPETNHLINSEFLKCCKKEDLILVNTGRATVFDMAAIEESIQTGQIRHIGMDVFTKEPTVDDILLNEDYLHLVTVTPHIGSGTEQVFDQSTNLAIFQLKNYLINFNQ</sequence>
<accession>A0AAN7WN32</accession>
<comment type="caution">
    <text evidence="4">The sequence shown here is derived from an EMBL/GenBank/DDBJ whole genome shotgun (WGS) entry which is preliminary data.</text>
</comment>
<dbReference type="GO" id="GO:0005829">
    <property type="term" value="C:cytosol"/>
    <property type="evidence" value="ECO:0007669"/>
    <property type="project" value="TreeGrafter"/>
</dbReference>
<organism evidence="4 5">
    <name type="scientific">Arxiozyma heterogenica</name>
    <dbReference type="NCBI Taxonomy" id="278026"/>
    <lineage>
        <taxon>Eukaryota</taxon>
        <taxon>Fungi</taxon>
        <taxon>Dikarya</taxon>
        <taxon>Ascomycota</taxon>
        <taxon>Saccharomycotina</taxon>
        <taxon>Saccharomycetes</taxon>
        <taxon>Saccharomycetales</taxon>
        <taxon>Saccharomycetaceae</taxon>
        <taxon>Arxiozyma</taxon>
    </lineage>
</organism>
<dbReference type="Proteomes" id="UP001306508">
    <property type="component" value="Unassembled WGS sequence"/>
</dbReference>
<evidence type="ECO:0000313" key="4">
    <source>
        <dbReference type="EMBL" id="KAK5778387.1"/>
    </source>
</evidence>
<keyword evidence="5" id="KW-1185">Reference proteome</keyword>
<dbReference type="PANTHER" id="PTHR10996">
    <property type="entry name" value="2-HYDROXYACID DEHYDROGENASE-RELATED"/>
    <property type="match status" value="1"/>
</dbReference>
<name>A0AAN7WN32_9SACH</name>
<dbReference type="InterPro" id="IPR006140">
    <property type="entry name" value="D-isomer_DH_NAD-bd"/>
</dbReference>
<dbReference type="Pfam" id="PF02826">
    <property type="entry name" value="2-Hacid_dh_C"/>
    <property type="match status" value="1"/>
</dbReference>
<dbReference type="GO" id="GO:0030267">
    <property type="term" value="F:glyoxylate reductase (NADPH) activity"/>
    <property type="evidence" value="ECO:0007669"/>
    <property type="project" value="TreeGrafter"/>
</dbReference>
<gene>
    <name evidence="4" type="ORF">RI543_004049</name>
</gene>
<keyword evidence="1" id="KW-0560">Oxidoreductase</keyword>
<reference evidence="5" key="1">
    <citation type="submission" date="2023-07" db="EMBL/GenBank/DDBJ databases">
        <title>A draft genome of Kazachstania heterogenica Y-27499.</title>
        <authorList>
            <person name="Donic C."/>
            <person name="Kralova J.S."/>
            <person name="Fidel L."/>
            <person name="Ben-Dor S."/>
            <person name="Jung S."/>
        </authorList>
    </citation>
    <scope>NUCLEOTIDE SEQUENCE [LARGE SCALE GENOMIC DNA]</scope>
    <source>
        <strain evidence="5">Y27499</strain>
    </source>
</reference>
<proteinExistence type="predicted"/>
<dbReference type="GO" id="GO:0016618">
    <property type="term" value="F:hydroxypyruvate reductase [NAD(P)H] activity"/>
    <property type="evidence" value="ECO:0007669"/>
    <property type="project" value="TreeGrafter"/>
</dbReference>
<keyword evidence="2" id="KW-0520">NAD</keyword>
<dbReference type="Gene3D" id="3.40.50.720">
    <property type="entry name" value="NAD(P)-binding Rossmann-like Domain"/>
    <property type="match status" value="2"/>
</dbReference>
<evidence type="ECO:0000259" key="3">
    <source>
        <dbReference type="Pfam" id="PF02826"/>
    </source>
</evidence>
<dbReference type="InterPro" id="IPR036291">
    <property type="entry name" value="NAD(P)-bd_dom_sf"/>
</dbReference>
<dbReference type="SUPFAM" id="SSF51735">
    <property type="entry name" value="NAD(P)-binding Rossmann-fold domains"/>
    <property type="match status" value="1"/>
</dbReference>
<dbReference type="InterPro" id="IPR050223">
    <property type="entry name" value="D-isomer_2-hydroxyacid_DH"/>
</dbReference>
<evidence type="ECO:0000313" key="5">
    <source>
        <dbReference type="Proteomes" id="UP001306508"/>
    </source>
</evidence>
<protein>
    <recommendedName>
        <fullName evidence="3">D-isomer specific 2-hydroxyacid dehydrogenase NAD-binding domain-containing protein</fullName>
    </recommendedName>
</protein>